<evidence type="ECO:0000313" key="3">
    <source>
        <dbReference type="Proteomes" id="UP000325945"/>
    </source>
</evidence>
<protein>
    <recommendedName>
        <fullName evidence="4">Ankyrin repeat-containing domain protein</fullName>
    </recommendedName>
</protein>
<dbReference type="AlphaFoldDB" id="A0A5N6WMS9"/>
<evidence type="ECO:0000256" key="1">
    <source>
        <dbReference type="SAM" id="SignalP"/>
    </source>
</evidence>
<evidence type="ECO:0000313" key="2">
    <source>
        <dbReference type="EMBL" id="KAE8322174.1"/>
    </source>
</evidence>
<organism evidence="2 3">
    <name type="scientific">Aspergillus sergii</name>
    <dbReference type="NCBI Taxonomy" id="1034303"/>
    <lineage>
        <taxon>Eukaryota</taxon>
        <taxon>Fungi</taxon>
        <taxon>Dikarya</taxon>
        <taxon>Ascomycota</taxon>
        <taxon>Pezizomycotina</taxon>
        <taxon>Eurotiomycetes</taxon>
        <taxon>Eurotiomycetidae</taxon>
        <taxon>Eurotiales</taxon>
        <taxon>Aspergillaceae</taxon>
        <taxon>Aspergillus</taxon>
        <taxon>Aspergillus subgen. Circumdati</taxon>
    </lineage>
</organism>
<keyword evidence="3" id="KW-1185">Reference proteome</keyword>
<name>A0A5N6WMS9_9EURO</name>
<keyword evidence="1" id="KW-0732">Signal</keyword>
<dbReference type="EMBL" id="ML741851">
    <property type="protein sequence ID" value="KAE8322174.1"/>
    <property type="molecule type" value="Genomic_DNA"/>
</dbReference>
<sequence>MARLVLLPLELLLTAQILHNQRDINALVQTNKTPYSALYAFLCRFNVEHYQGSAPFWAAQNGYTCLATRLHDAGADSATYERSTEAKYNPDNWIDILFKD</sequence>
<accession>A0A5N6WMS9</accession>
<feature type="signal peptide" evidence="1">
    <location>
        <begin position="1"/>
        <end position="17"/>
    </location>
</feature>
<gene>
    <name evidence="2" type="ORF">BDV39DRAFT_210021</name>
</gene>
<feature type="chain" id="PRO_5025020732" description="Ankyrin repeat-containing domain protein" evidence="1">
    <location>
        <begin position="18"/>
        <end position="100"/>
    </location>
</feature>
<dbReference type="Proteomes" id="UP000325945">
    <property type="component" value="Unassembled WGS sequence"/>
</dbReference>
<reference evidence="3" key="1">
    <citation type="submission" date="2019-04" db="EMBL/GenBank/DDBJ databases">
        <title>Friends and foes A comparative genomics studyof 23 Aspergillus species from section Flavi.</title>
        <authorList>
            <consortium name="DOE Joint Genome Institute"/>
            <person name="Kjaerbolling I."/>
            <person name="Vesth T."/>
            <person name="Frisvad J.C."/>
            <person name="Nybo J.L."/>
            <person name="Theobald S."/>
            <person name="Kildgaard S."/>
            <person name="Isbrandt T."/>
            <person name="Kuo A."/>
            <person name="Sato A."/>
            <person name="Lyhne E.K."/>
            <person name="Kogle M.E."/>
            <person name="Wiebenga A."/>
            <person name="Kun R.S."/>
            <person name="Lubbers R.J."/>
            <person name="Makela M.R."/>
            <person name="Barry K."/>
            <person name="Chovatia M."/>
            <person name="Clum A."/>
            <person name="Daum C."/>
            <person name="Haridas S."/>
            <person name="He G."/>
            <person name="LaButti K."/>
            <person name="Lipzen A."/>
            <person name="Mondo S."/>
            <person name="Riley R."/>
            <person name="Salamov A."/>
            <person name="Simmons B.A."/>
            <person name="Magnuson J.K."/>
            <person name="Henrissat B."/>
            <person name="Mortensen U.H."/>
            <person name="Larsen T.O."/>
            <person name="Devries R.P."/>
            <person name="Grigoriev I.V."/>
            <person name="Machida M."/>
            <person name="Baker S.E."/>
            <person name="Andersen M.R."/>
        </authorList>
    </citation>
    <scope>NUCLEOTIDE SEQUENCE [LARGE SCALE GENOMIC DNA]</scope>
    <source>
        <strain evidence="3">CBS 130017</strain>
    </source>
</reference>
<proteinExistence type="predicted"/>
<evidence type="ECO:0008006" key="4">
    <source>
        <dbReference type="Google" id="ProtNLM"/>
    </source>
</evidence>